<sequence>MQKTHRLQQLLQLGSRIRIRRFGRQSQVPQNSERRSFPIGRVGLVLAGVGAIGYDGIVNDFTYCGASVRFVRSLKTAGLIAADYMWLDENVAEYETRLKALHQKSAERLLETCLLNGGLYIKVGQGVAAINHILPIEYTSTLSRLQDRCIPTTKADVRKVFHKDFGQLPEQIYEEFNYKPVAAASLAQVFQAKLPSGEHVAVKVQYSDLQKRFISDLGTIMFLQDIVEFFFKDYNFGWILRDVRKNLVQEMNFVQEGRNAERCAFDMKKFNFVHVPKVYWPYTKTRVLTLEWMDGCKISDLEAIAARKLSVQDIDVKLFNTFAEQIFYTGFVHADPHPGNIFVRRNESSGRADIILLDHGLYEELPVEVRGPLCEFWEATVLRNESKMQAAAEKIGIADYMRFAEVLFQQPIRIRGGRIRSKLSEEDIQHMQEVARKNFESIMGTLKEMPRSMLFVVRNLNTVRAISHQHGDVVNRPRVMARYAQRCLYMQRGRTSPYQYVCWLFRRVYFEYCLWESAFRLRLISMYFNALYLVGRAPASARTVMRNTLTQPDGSPIPS</sequence>
<feature type="domain" description="ABC1 atypical kinase-like" evidence="2">
    <location>
        <begin position="144"/>
        <end position="390"/>
    </location>
</feature>
<reference evidence="4" key="1">
    <citation type="submission" date="2025-08" db="UniProtKB">
        <authorList>
            <consortium name="RefSeq"/>
        </authorList>
    </citation>
    <scope>IDENTIFICATION</scope>
    <source>
        <strain evidence="4">MV-25-SWS-2005</strain>
        <tissue evidence="4">Whole body</tissue>
    </source>
</reference>
<dbReference type="PANTHER" id="PTHR43173">
    <property type="entry name" value="ABC1 FAMILY PROTEIN"/>
    <property type="match status" value="1"/>
</dbReference>
<dbReference type="FunCoup" id="A0A6I8UE14">
    <property type="interactions" value="166"/>
</dbReference>
<dbReference type="ExpressionAtlas" id="A0A6I8UE14">
    <property type="expression patterns" value="baseline"/>
</dbReference>
<evidence type="ECO:0000313" key="3">
    <source>
        <dbReference type="Proteomes" id="UP000001819"/>
    </source>
</evidence>
<keyword evidence="4" id="KW-0418">Kinase</keyword>
<gene>
    <name evidence="4" type="primary">Adck5</name>
</gene>
<dbReference type="Proteomes" id="UP000001819">
    <property type="component" value="Chromosome X"/>
</dbReference>
<comment type="similarity">
    <text evidence="1">Belongs to the protein kinase superfamily. ADCK protein kinase family.</text>
</comment>
<dbReference type="CDD" id="cd13969">
    <property type="entry name" value="ADCK1-like"/>
    <property type="match status" value="1"/>
</dbReference>
<dbReference type="InterPro" id="IPR045307">
    <property type="entry name" value="ADCK1_dom"/>
</dbReference>
<proteinExistence type="inferred from homology"/>
<dbReference type="InParanoid" id="A0A6I8UE14"/>
<dbReference type="AlphaFoldDB" id="A0A6I8UE14"/>
<evidence type="ECO:0000259" key="2">
    <source>
        <dbReference type="Pfam" id="PF03109"/>
    </source>
</evidence>
<dbReference type="Pfam" id="PF03109">
    <property type="entry name" value="ABC1"/>
    <property type="match status" value="1"/>
</dbReference>
<keyword evidence="3" id="KW-1185">Reference proteome</keyword>
<organism evidence="3 4">
    <name type="scientific">Drosophila pseudoobscura pseudoobscura</name>
    <name type="common">Fruit fly</name>
    <dbReference type="NCBI Taxonomy" id="46245"/>
    <lineage>
        <taxon>Eukaryota</taxon>
        <taxon>Metazoa</taxon>
        <taxon>Ecdysozoa</taxon>
        <taxon>Arthropoda</taxon>
        <taxon>Hexapoda</taxon>
        <taxon>Insecta</taxon>
        <taxon>Pterygota</taxon>
        <taxon>Neoptera</taxon>
        <taxon>Endopterygota</taxon>
        <taxon>Diptera</taxon>
        <taxon>Brachycera</taxon>
        <taxon>Muscomorpha</taxon>
        <taxon>Ephydroidea</taxon>
        <taxon>Drosophilidae</taxon>
        <taxon>Drosophila</taxon>
        <taxon>Sophophora</taxon>
    </lineage>
</organism>
<accession>A0A6I8UE14</accession>
<dbReference type="RefSeq" id="XP_001353935.3">
    <property type="nucleotide sequence ID" value="XM_001353899.4"/>
</dbReference>
<dbReference type="InterPro" id="IPR051130">
    <property type="entry name" value="Mito_struct-func_regulator"/>
</dbReference>
<name>A0A6I8UE14_DROPS</name>
<dbReference type="SUPFAM" id="SSF56112">
    <property type="entry name" value="Protein kinase-like (PK-like)"/>
    <property type="match status" value="1"/>
</dbReference>
<dbReference type="GO" id="GO:0016301">
    <property type="term" value="F:kinase activity"/>
    <property type="evidence" value="ECO:0007669"/>
    <property type="project" value="UniProtKB-KW"/>
</dbReference>
<dbReference type="InterPro" id="IPR011009">
    <property type="entry name" value="Kinase-like_dom_sf"/>
</dbReference>
<keyword evidence="4" id="KW-0808">Transferase</keyword>
<evidence type="ECO:0000256" key="1">
    <source>
        <dbReference type="ARBA" id="ARBA00009670"/>
    </source>
</evidence>
<dbReference type="KEGG" id="dpo:4813858"/>
<dbReference type="PANTHER" id="PTHR43173:SF28">
    <property type="entry name" value="AARF DOMAIN CONTAINING KINASE 5"/>
    <property type="match status" value="1"/>
</dbReference>
<evidence type="ECO:0000313" key="4">
    <source>
        <dbReference type="RefSeq" id="XP_001353935.3"/>
    </source>
</evidence>
<protein>
    <submittedName>
        <fullName evidence="4">Uncharacterized aarF domain-containing protein kinase 5</fullName>
    </submittedName>
</protein>
<dbReference type="InterPro" id="IPR004147">
    <property type="entry name" value="ABC1_dom"/>
</dbReference>